<evidence type="ECO:0000313" key="1">
    <source>
        <dbReference type="EMBL" id="VDK81993.1"/>
    </source>
</evidence>
<protein>
    <submittedName>
        <fullName evidence="1">Uncharacterized protein</fullName>
    </submittedName>
</protein>
<reference evidence="1 2" key="1">
    <citation type="submission" date="2018-08" db="EMBL/GenBank/DDBJ databases">
        <authorList>
            <person name="Laetsch R D."/>
            <person name="Stevens L."/>
            <person name="Kumar S."/>
            <person name="Blaxter L. M."/>
        </authorList>
    </citation>
    <scope>NUCLEOTIDE SEQUENCE [LARGE SCALE GENOMIC DNA]</scope>
</reference>
<organism evidence="1 2">
    <name type="scientific">Litomosoides sigmodontis</name>
    <name type="common">Filarial nematode worm</name>
    <dbReference type="NCBI Taxonomy" id="42156"/>
    <lineage>
        <taxon>Eukaryota</taxon>
        <taxon>Metazoa</taxon>
        <taxon>Ecdysozoa</taxon>
        <taxon>Nematoda</taxon>
        <taxon>Chromadorea</taxon>
        <taxon>Rhabditida</taxon>
        <taxon>Spirurina</taxon>
        <taxon>Spiruromorpha</taxon>
        <taxon>Filarioidea</taxon>
        <taxon>Onchocercidae</taxon>
        <taxon>Litomosoides</taxon>
    </lineage>
</organism>
<sequence length="54" mass="5915">TCGGLLPRERIICLLVSQNSSIRESVRGGKGENGYFWISTSVDCRSEEIAHSAM</sequence>
<feature type="non-terminal residue" evidence="1">
    <location>
        <position position="1"/>
    </location>
</feature>
<gene>
    <name evidence="1" type="ORF">NLS_LOCUS5542</name>
</gene>
<dbReference type="AlphaFoldDB" id="A0A3P6TG00"/>
<accession>A0A3P6TG00</accession>
<evidence type="ECO:0000313" key="2">
    <source>
        <dbReference type="Proteomes" id="UP000277928"/>
    </source>
</evidence>
<proteinExistence type="predicted"/>
<dbReference type="EMBL" id="UYRX01000423">
    <property type="protein sequence ID" value="VDK81993.1"/>
    <property type="molecule type" value="Genomic_DNA"/>
</dbReference>
<name>A0A3P6TG00_LITSI</name>
<keyword evidence="2" id="KW-1185">Reference proteome</keyword>
<dbReference type="Proteomes" id="UP000277928">
    <property type="component" value="Unassembled WGS sequence"/>
</dbReference>